<accession>A0A1G6TCI7</accession>
<dbReference type="PANTHER" id="PTHR48106">
    <property type="entry name" value="QUINONE OXIDOREDUCTASE PIG3-RELATED"/>
    <property type="match status" value="1"/>
</dbReference>
<dbReference type="SUPFAM" id="SSF50129">
    <property type="entry name" value="GroES-like"/>
    <property type="match status" value="1"/>
</dbReference>
<protein>
    <submittedName>
        <fullName evidence="4">NADPH:quinone reductase</fullName>
    </submittedName>
</protein>
<dbReference type="InterPro" id="IPR020843">
    <property type="entry name" value="ER"/>
</dbReference>
<dbReference type="InterPro" id="IPR013149">
    <property type="entry name" value="ADH-like_C"/>
</dbReference>
<feature type="domain" description="Enoyl reductase (ER)" evidence="3">
    <location>
        <begin position="10"/>
        <end position="320"/>
    </location>
</feature>
<dbReference type="SMART" id="SM00829">
    <property type="entry name" value="PKS_ER"/>
    <property type="match status" value="1"/>
</dbReference>
<keyword evidence="5" id="KW-1185">Reference proteome</keyword>
<evidence type="ECO:0000313" key="4">
    <source>
        <dbReference type="EMBL" id="SDD26753.1"/>
    </source>
</evidence>
<dbReference type="PANTHER" id="PTHR48106:SF18">
    <property type="entry name" value="QUINONE OXIDOREDUCTASE PIG3"/>
    <property type="match status" value="1"/>
</dbReference>
<dbReference type="Pfam" id="PF00107">
    <property type="entry name" value="ADH_zinc_N"/>
    <property type="match status" value="1"/>
</dbReference>
<dbReference type="SUPFAM" id="SSF51735">
    <property type="entry name" value="NAD(P)-binding Rossmann-fold domains"/>
    <property type="match status" value="1"/>
</dbReference>
<dbReference type="EMBL" id="FNAB01000003">
    <property type="protein sequence ID" value="SDD26753.1"/>
    <property type="molecule type" value="Genomic_DNA"/>
</dbReference>
<dbReference type="InterPro" id="IPR011032">
    <property type="entry name" value="GroES-like_sf"/>
</dbReference>
<evidence type="ECO:0000256" key="1">
    <source>
        <dbReference type="ARBA" id="ARBA00022857"/>
    </source>
</evidence>
<evidence type="ECO:0000313" key="5">
    <source>
        <dbReference type="Proteomes" id="UP000199417"/>
    </source>
</evidence>
<dbReference type="Gene3D" id="3.40.50.720">
    <property type="entry name" value="NAD(P)-binding Rossmann-like Domain"/>
    <property type="match status" value="1"/>
</dbReference>
<evidence type="ECO:0000259" key="3">
    <source>
        <dbReference type="SMART" id="SM00829"/>
    </source>
</evidence>
<dbReference type="AlphaFoldDB" id="A0A1G6TCI7"/>
<dbReference type="GO" id="GO:0016651">
    <property type="term" value="F:oxidoreductase activity, acting on NAD(P)H"/>
    <property type="evidence" value="ECO:0007669"/>
    <property type="project" value="TreeGrafter"/>
</dbReference>
<dbReference type="Gene3D" id="3.90.180.10">
    <property type="entry name" value="Medium-chain alcohol dehydrogenases, catalytic domain"/>
    <property type="match status" value="1"/>
</dbReference>
<evidence type="ECO:0000256" key="2">
    <source>
        <dbReference type="ARBA" id="ARBA00023002"/>
    </source>
</evidence>
<reference evidence="4 5" key="1">
    <citation type="submission" date="2016-10" db="EMBL/GenBank/DDBJ databases">
        <authorList>
            <person name="de Groot N.N."/>
        </authorList>
    </citation>
    <scope>NUCLEOTIDE SEQUENCE [LARGE SCALE GENOMIC DNA]</scope>
    <source>
        <strain evidence="4 5">JCM 11308</strain>
    </source>
</reference>
<organism evidence="4 5">
    <name type="scientific">Rhodococcus tukisamuensis</name>
    <dbReference type="NCBI Taxonomy" id="168276"/>
    <lineage>
        <taxon>Bacteria</taxon>
        <taxon>Bacillati</taxon>
        <taxon>Actinomycetota</taxon>
        <taxon>Actinomycetes</taxon>
        <taxon>Mycobacteriales</taxon>
        <taxon>Nocardiaceae</taxon>
        <taxon>Rhodococcus</taxon>
    </lineage>
</organism>
<dbReference type="GO" id="GO:0070402">
    <property type="term" value="F:NADPH binding"/>
    <property type="evidence" value="ECO:0007669"/>
    <property type="project" value="TreeGrafter"/>
</dbReference>
<keyword evidence="1" id="KW-0521">NADP</keyword>
<dbReference type="RefSeq" id="WP_072846594.1">
    <property type="nucleotide sequence ID" value="NZ_FNAB01000003.1"/>
</dbReference>
<sequence>MRAIVMTSAGGPDVLVLREVPTPIPAAGELLIRAEAIGVQYAETQLRAGTFPMPTATPAVFGFEAAGTVIAAGADVDRNLIGSRVVATTNGTGAYAEQVAVDTRSAIAIPDGLSTLDAVAVAAPGAVALTLLETAALRGTEVVLVEAAGTGVGAYLTQLAGEFGAGRVLATAGSDVKRARARTFGADDVFDHSAAGWQSGLRESLGGTTIDVVFESIGGESARDLLDALTPSAGRMLSYGMLSGRPAAVAAQDLMSRGLTLTGCGGPAWLRRVADARADILARAAARTVTPLIDSVLPLEQAGLAHDKIERRAATGKVVLTPMG</sequence>
<keyword evidence="2" id="KW-0560">Oxidoreductase</keyword>
<name>A0A1G6TCI7_9NOCA</name>
<dbReference type="InterPro" id="IPR036291">
    <property type="entry name" value="NAD(P)-bd_dom_sf"/>
</dbReference>
<gene>
    <name evidence="4" type="ORF">SAMN05444580_103473</name>
</gene>
<dbReference type="Pfam" id="PF08240">
    <property type="entry name" value="ADH_N"/>
    <property type="match status" value="1"/>
</dbReference>
<dbReference type="InterPro" id="IPR013154">
    <property type="entry name" value="ADH-like_N"/>
</dbReference>
<dbReference type="Proteomes" id="UP000199417">
    <property type="component" value="Unassembled WGS sequence"/>
</dbReference>
<proteinExistence type="predicted"/>
<dbReference type="STRING" id="168276.SAMN05444580_103473"/>